<accession>A0ABN8I879</accession>
<feature type="signal peptide" evidence="1">
    <location>
        <begin position="1"/>
        <end position="17"/>
    </location>
</feature>
<evidence type="ECO:0000313" key="2">
    <source>
        <dbReference type="EMBL" id="CAH2048538.1"/>
    </source>
</evidence>
<dbReference type="EMBL" id="OW152830">
    <property type="protein sequence ID" value="CAH2048538.1"/>
    <property type="molecule type" value="Genomic_DNA"/>
</dbReference>
<sequence>MRRELVVLLAAVTLTVAMVPRLRRAVNLDEDEELKKTSPPSQDTQICMPQTPCAWSIYKLNSKIIETRITNGYCNCDVGTLCLISEDDRNVGAFIHRCRAPVENDETAES</sequence>
<organism evidence="2 3">
    <name type="scientific">Iphiclides podalirius</name>
    <name type="common">scarce swallowtail</name>
    <dbReference type="NCBI Taxonomy" id="110791"/>
    <lineage>
        <taxon>Eukaryota</taxon>
        <taxon>Metazoa</taxon>
        <taxon>Ecdysozoa</taxon>
        <taxon>Arthropoda</taxon>
        <taxon>Hexapoda</taxon>
        <taxon>Insecta</taxon>
        <taxon>Pterygota</taxon>
        <taxon>Neoptera</taxon>
        <taxon>Endopterygota</taxon>
        <taxon>Lepidoptera</taxon>
        <taxon>Glossata</taxon>
        <taxon>Ditrysia</taxon>
        <taxon>Papilionoidea</taxon>
        <taxon>Papilionidae</taxon>
        <taxon>Papilioninae</taxon>
        <taxon>Iphiclides</taxon>
    </lineage>
</organism>
<keyword evidence="3" id="KW-1185">Reference proteome</keyword>
<keyword evidence="1" id="KW-0732">Signal</keyword>
<protein>
    <submittedName>
        <fullName evidence="2">Uncharacterized protein</fullName>
    </submittedName>
</protein>
<evidence type="ECO:0000313" key="3">
    <source>
        <dbReference type="Proteomes" id="UP000837857"/>
    </source>
</evidence>
<evidence type="ECO:0000256" key="1">
    <source>
        <dbReference type="SAM" id="SignalP"/>
    </source>
</evidence>
<dbReference type="Proteomes" id="UP000837857">
    <property type="component" value="Chromosome 18"/>
</dbReference>
<name>A0ABN8I879_9NEOP</name>
<feature type="chain" id="PRO_5045398429" evidence="1">
    <location>
        <begin position="18"/>
        <end position="110"/>
    </location>
</feature>
<gene>
    <name evidence="2" type="ORF">IPOD504_LOCUS6153</name>
</gene>
<feature type="non-terminal residue" evidence="2">
    <location>
        <position position="110"/>
    </location>
</feature>
<proteinExistence type="predicted"/>
<reference evidence="2" key="1">
    <citation type="submission" date="2022-03" db="EMBL/GenBank/DDBJ databases">
        <authorList>
            <person name="Martin H S."/>
        </authorList>
    </citation>
    <scope>NUCLEOTIDE SEQUENCE</scope>
</reference>